<evidence type="ECO:0000313" key="2">
    <source>
        <dbReference type="Proteomes" id="UP001409291"/>
    </source>
</evidence>
<gene>
    <name evidence="1" type="ORF">ABE541_20925</name>
</gene>
<sequence>MIHVFNYLSSSLGKTDESANISLAKQIVSAEDNEAIKELIQLLQSKNKRIQHDCIKVLYEIGYLSPIMIAAYYLDFITLLTSKDNRLQWGAMTALDAILLLQHEAIFPLLPQLIAIAEQGSVITRDKCIAILIKYLSLEHEDVFPLLHEQLLKCPPNQLPMYAEQALKVVPRQYKTDLSKMLTNRLDGVEKESKKTRIRKVIKKLQE</sequence>
<keyword evidence="2" id="KW-1185">Reference proteome</keyword>
<dbReference type="InterPro" id="IPR011989">
    <property type="entry name" value="ARM-like"/>
</dbReference>
<dbReference type="InterPro" id="IPR016024">
    <property type="entry name" value="ARM-type_fold"/>
</dbReference>
<evidence type="ECO:0008006" key="3">
    <source>
        <dbReference type="Google" id="ProtNLM"/>
    </source>
</evidence>
<dbReference type="EMBL" id="JBDJNQ010000011">
    <property type="protein sequence ID" value="MEN5379743.1"/>
    <property type="molecule type" value="Genomic_DNA"/>
</dbReference>
<protein>
    <recommendedName>
        <fullName evidence="3">HEAT repeat domain-containing protein</fullName>
    </recommendedName>
</protein>
<dbReference type="SUPFAM" id="SSF48371">
    <property type="entry name" value="ARM repeat"/>
    <property type="match status" value="1"/>
</dbReference>
<accession>A0ABV0C0J2</accession>
<name>A0ABV0C0J2_9SPHI</name>
<dbReference type="Gene3D" id="1.25.10.10">
    <property type="entry name" value="Leucine-rich Repeat Variant"/>
    <property type="match status" value="1"/>
</dbReference>
<evidence type="ECO:0000313" key="1">
    <source>
        <dbReference type="EMBL" id="MEN5379743.1"/>
    </source>
</evidence>
<proteinExistence type="predicted"/>
<comment type="caution">
    <text evidence="1">The sequence shown here is derived from an EMBL/GenBank/DDBJ whole genome shotgun (WGS) entry which is preliminary data.</text>
</comment>
<dbReference type="RefSeq" id="WP_132771383.1">
    <property type="nucleotide sequence ID" value="NZ_JAOQNK010000001.1"/>
</dbReference>
<reference evidence="1 2" key="1">
    <citation type="submission" date="2024-04" db="EMBL/GenBank/DDBJ databases">
        <title>WGS of bacteria from Torrens River.</title>
        <authorList>
            <person name="Wyrsch E.R."/>
            <person name="Drigo B."/>
        </authorList>
    </citation>
    <scope>NUCLEOTIDE SEQUENCE [LARGE SCALE GENOMIC DNA]</scope>
    <source>
        <strain evidence="1 2">TWI391</strain>
    </source>
</reference>
<organism evidence="1 2">
    <name type="scientific">Sphingobacterium kitahiroshimense</name>
    <dbReference type="NCBI Taxonomy" id="470446"/>
    <lineage>
        <taxon>Bacteria</taxon>
        <taxon>Pseudomonadati</taxon>
        <taxon>Bacteroidota</taxon>
        <taxon>Sphingobacteriia</taxon>
        <taxon>Sphingobacteriales</taxon>
        <taxon>Sphingobacteriaceae</taxon>
        <taxon>Sphingobacterium</taxon>
    </lineage>
</organism>
<dbReference type="Proteomes" id="UP001409291">
    <property type="component" value="Unassembled WGS sequence"/>
</dbReference>